<evidence type="ECO:0000256" key="1">
    <source>
        <dbReference type="SAM" id="MobiDB-lite"/>
    </source>
</evidence>
<protein>
    <submittedName>
        <fullName evidence="2">Uncharacterized protein</fullName>
    </submittedName>
</protein>
<sequence length="208" mass="23413">MDRPFSESSSDGLEYQIKHKPGGRQVPATKGRGEERWRQLYAYRGPDIATRELLTRDQIWLWRSQPAMFFQPQIEAGAHENYPDPDPEVELVIRSLHLGGFSAHIRLTSMLLSRFLGTPKAVISNDRLVHQRMSSLGRSKDDLIKHIELLSSGSRYDVLEKELGLGASFALASDISKSLFVPPSLSLVIKMVANEMFQMGQLPPEKAP</sequence>
<comment type="caution">
    <text evidence="2">The sequence shown here is derived from an EMBL/GenBank/DDBJ whole genome shotgun (WGS) entry which is preliminary data.</text>
</comment>
<accession>A0A1C1CFU1</accession>
<gene>
    <name evidence="2" type="ORF">CLCR_03692</name>
</gene>
<proteinExistence type="predicted"/>
<evidence type="ECO:0000313" key="3">
    <source>
        <dbReference type="Proteomes" id="UP000094526"/>
    </source>
</evidence>
<feature type="compositionally biased region" description="Polar residues" evidence="1">
    <location>
        <begin position="1"/>
        <end position="11"/>
    </location>
</feature>
<dbReference type="VEuPathDB" id="FungiDB:CLCR_03692"/>
<dbReference type="Proteomes" id="UP000094526">
    <property type="component" value="Unassembled WGS sequence"/>
</dbReference>
<name>A0A1C1CFU1_9EURO</name>
<organism evidence="2 3">
    <name type="scientific">Cladophialophora carrionii</name>
    <dbReference type="NCBI Taxonomy" id="86049"/>
    <lineage>
        <taxon>Eukaryota</taxon>
        <taxon>Fungi</taxon>
        <taxon>Dikarya</taxon>
        <taxon>Ascomycota</taxon>
        <taxon>Pezizomycotina</taxon>
        <taxon>Eurotiomycetes</taxon>
        <taxon>Chaetothyriomycetidae</taxon>
        <taxon>Chaetothyriales</taxon>
        <taxon>Herpotrichiellaceae</taxon>
        <taxon>Cladophialophora</taxon>
    </lineage>
</organism>
<dbReference type="AlphaFoldDB" id="A0A1C1CFU1"/>
<dbReference type="EMBL" id="LGRB01000013">
    <property type="protein sequence ID" value="OCT47369.1"/>
    <property type="molecule type" value="Genomic_DNA"/>
</dbReference>
<evidence type="ECO:0000313" key="2">
    <source>
        <dbReference type="EMBL" id="OCT47369.1"/>
    </source>
</evidence>
<feature type="region of interest" description="Disordered" evidence="1">
    <location>
        <begin position="1"/>
        <end position="31"/>
    </location>
</feature>
<keyword evidence="3" id="KW-1185">Reference proteome</keyword>
<reference evidence="3" key="1">
    <citation type="submission" date="2015-07" db="EMBL/GenBank/DDBJ databases">
        <authorList>
            <person name="Teixeira M.M."/>
            <person name="Souza R.C."/>
            <person name="Almeida L.G."/>
            <person name="Vicente V.A."/>
            <person name="de Hoog S."/>
            <person name="Bocca A.L."/>
            <person name="de Almeida S.R."/>
            <person name="Vasconcelos A.T."/>
            <person name="Felipe M.S."/>
        </authorList>
    </citation>
    <scope>NUCLEOTIDE SEQUENCE [LARGE SCALE GENOMIC DNA]</scope>
    <source>
        <strain evidence="3">KSF</strain>
    </source>
</reference>